<name>A0AB35K1A0_9GAMM</name>
<dbReference type="AlphaFoldDB" id="A0AB35K1A0"/>
<dbReference type="EMBL" id="JALNTG010000024">
    <property type="protein sequence ID" value="MDD9320136.1"/>
    <property type="molecule type" value="Genomic_DNA"/>
</dbReference>
<reference evidence="1" key="1">
    <citation type="submission" date="2022-12" db="EMBL/GenBank/DDBJ databases">
        <title>Acinetobacter lactucae: Emerging opportunistic pathogenic species of genus Acinetobacter isolated from immunocompromised patients in clinical settings of India.</title>
        <authorList>
            <person name="Amar A.K."/>
            <person name="Sawant A.R."/>
            <person name="Meera M."/>
            <person name="Tomar A."/>
            <person name="Sistla S."/>
            <person name="Prashanth K."/>
        </authorList>
    </citation>
    <scope>NUCLEOTIDE SEQUENCE</scope>
    <source>
        <strain evidence="1">PKAL1828C</strain>
    </source>
</reference>
<evidence type="ECO:0008006" key="3">
    <source>
        <dbReference type="Google" id="ProtNLM"/>
    </source>
</evidence>
<organism evidence="1 2">
    <name type="scientific">Acinetobacter lactucae</name>
    <dbReference type="NCBI Taxonomy" id="1785128"/>
    <lineage>
        <taxon>Bacteria</taxon>
        <taxon>Pseudomonadati</taxon>
        <taxon>Pseudomonadota</taxon>
        <taxon>Gammaproteobacteria</taxon>
        <taxon>Moraxellales</taxon>
        <taxon>Moraxellaceae</taxon>
        <taxon>Acinetobacter</taxon>
        <taxon>Acinetobacter calcoaceticus/baumannii complex</taxon>
    </lineage>
</organism>
<accession>A0AB35K1A0</accession>
<evidence type="ECO:0000313" key="1">
    <source>
        <dbReference type="EMBL" id="MDD9320136.1"/>
    </source>
</evidence>
<comment type="caution">
    <text evidence="1">The sequence shown here is derived from an EMBL/GenBank/DDBJ whole genome shotgun (WGS) entry which is preliminary data.</text>
</comment>
<sequence length="92" mass="10764">VHLFLNNNKALDFLPINSIKNGGITNEVLKLKDEYITGAEASMLLGMRHSYITNLQKQRLIKPYYMGKNDKNIRLFKREDVQKLKDSNYFKT</sequence>
<protein>
    <recommendedName>
        <fullName evidence="3">DNA-binding protein</fullName>
    </recommendedName>
</protein>
<feature type="non-terminal residue" evidence="1">
    <location>
        <position position="1"/>
    </location>
</feature>
<evidence type="ECO:0000313" key="2">
    <source>
        <dbReference type="Proteomes" id="UP001150055"/>
    </source>
</evidence>
<proteinExistence type="predicted"/>
<gene>
    <name evidence="1" type="ORF">M0O54_08365</name>
</gene>
<dbReference type="Proteomes" id="UP001150055">
    <property type="component" value="Unassembled WGS sequence"/>
</dbReference>